<feature type="transmembrane region" description="Helical" evidence="7">
    <location>
        <begin position="338"/>
        <end position="357"/>
    </location>
</feature>
<feature type="transmembrane region" description="Helical" evidence="7">
    <location>
        <begin position="103"/>
        <end position="125"/>
    </location>
</feature>
<feature type="transmembrane region" description="Helical" evidence="7">
    <location>
        <begin position="387"/>
        <end position="405"/>
    </location>
</feature>
<evidence type="ECO:0000256" key="6">
    <source>
        <dbReference type="SAM" id="MobiDB-lite"/>
    </source>
</evidence>
<gene>
    <name evidence="8" type="ORF">OV287_49655</name>
</gene>
<feature type="transmembrane region" description="Helical" evidence="7">
    <location>
        <begin position="71"/>
        <end position="91"/>
    </location>
</feature>
<dbReference type="Pfam" id="PF03169">
    <property type="entry name" value="OPT"/>
    <property type="match status" value="2"/>
</dbReference>
<keyword evidence="9" id="KW-1185">Reference proteome</keyword>
<feature type="transmembrane region" description="Helical" evidence="7">
    <location>
        <begin position="596"/>
        <end position="621"/>
    </location>
</feature>
<feature type="compositionally biased region" description="Pro residues" evidence="6">
    <location>
        <begin position="1"/>
        <end position="16"/>
    </location>
</feature>
<name>A0ABT4ALG8_9BACT</name>
<evidence type="ECO:0000256" key="2">
    <source>
        <dbReference type="ARBA" id="ARBA00022448"/>
    </source>
</evidence>
<evidence type="ECO:0000256" key="5">
    <source>
        <dbReference type="ARBA" id="ARBA00023136"/>
    </source>
</evidence>
<evidence type="ECO:0000256" key="3">
    <source>
        <dbReference type="ARBA" id="ARBA00022692"/>
    </source>
</evidence>
<dbReference type="PANTHER" id="PTHR31645:SF0">
    <property type="entry name" value="OLIGOPEPTIDE TRANSPORTER YGL114W-RELATED"/>
    <property type="match status" value="1"/>
</dbReference>
<feature type="transmembrane region" description="Helical" evidence="7">
    <location>
        <begin position="313"/>
        <end position="332"/>
    </location>
</feature>
<dbReference type="Proteomes" id="UP001207654">
    <property type="component" value="Unassembled WGS sequence"/>
</dbReference>
<feature type="transmembrane region" description="Helical" evidence="7">
    <location>
        <begin position="364"/>
        <end position="381"/>
    </location>
</feature>
<evidence type="ECO:0000256" key="4">
    <source>
        <dbReference type="ARBA" id="ARBA00022989"/>
    </source>
</evidence>
<evidence type="ECO:0000256" key="7">
    <source>
        <dbReference type="SAM" id="Phobius"/>
    </source>
</evidence>
<dbReference type="RefSeq" id="WP_267541106.1">
    <property type="nucleotide sequence ID" value="NZ_JAPNKA010000001.1"/>
</dbReference>
<protein>
    <submittedName>
        <fullName evidence="8">OPT/YSL family transporter</fullName>
    </submittedName>
</protein>
<dbReference type="InterPro" id="IPR045035">
    <property type="entry name" value="YSL-like"/>
</dbReference>
<dbReference type="InterPro" id="IPR004813">
    <property type="entry name" value="OPT"/>
</dbReference>
<feature type="transmembrane region" description="Helical" evidence="7">
    <location>
        <begin position="490"/>
        <end position="508"/>
    </location>
</feature>
<comment type="caution">
    <text evidence="8">The sequence shown here is derived from an EMBL/GenBank/DDBJ whole genome shotgun (WGS) entry which is preliminary data.</text>
</comment>
<accession>A0ABT4ALG8</accession>
<feature type="transmembrane region" description="Helical" evidence="7">
    <location>
        <begin position="426"/>
        <end position="450"/>
    </location>
</feature>
<dbReference type="PANTHER" id="PTHR31645">
    <property type="entry name" value="OLIGOPEPTIDE TRANSPORTER YGL114W-RELATED"/>
    <property type="match status" value="1"/>
</dbReference>
<keyword evidence="4 7" id="KW-1133">Transmembrane helix</keyword>
<proteinExistence type="predicted"/>
<evidence type="ECO:0000313" key="8">
    <source>
        <dbReference type="EMBL" id="MCY1082542.1"/>
    </source>
</evidence>
<keyword evidence="3 7" id="KW-0812">Transmembrane</keyword>
<feature type="transmembrane region" description="Helical" evidence="7">
    <location>
        <begin position="44"/>
        <end position="65"/>
    </location>
</feature>
<feature type="transmembrane region" description="Helical" evidence="7">
    <location>
        <begin position="131"/>
        <end position="152"/>
    </location>
</feature>
<organism evidence="8 9">
    <name type="scientific">Archangium lansingense</name>
    <dbReference type="NCBI Taxonomy" id="2995310"/>
    <lineage>
        <taxon>Bacteria</taxon>
        <taxon>Pseudomonadati</taxon>
        <taxon>Myxococcota</taxon>
        <taxon>Myxococcia</taxon>
        <taxon>Myxococcales</taxon>
        <taxon>Cystobacterineae</taxon>
        <taxon>Archangiaceae</taxon>
        <taxon>Archangium</taxon>
    </lineage>
</organism>
<evidence type="ECO:0000256" key="1">
    <source>
        <dbReference type="ARBA" id="ARBA00004141"/>
    </source>
</evidence>
<feature type="transmembrane region" description="Helical" evidence="7">
    <location>
        <begin position="234"/>
        <end position="251"/>
    </location>
</feature>
<reference evidence="8 9" key="1">
    <citation type="submission" date="2022-11" db="EMBL/GenBank/DDBJ databases">
        <title>Minimal conservation of predation-associated metabolite biosynthetic gene clusters underscores biosynthetic potential of Myxococcota including descriptions for ten novel species: Archangium lansinium sp. nov., Myxococcus landrumus sp. nov., Nannocystis bai.</title>
        <authorList>
            <person name="Ahearne A."/>
            <person name="Stevens C."/>
            <person name="Phillips K."/>
        </authorList>
    </citation>
    <scope>NUCLEOTIDE SEQUENCE [LARGE SCALE GENOMIC DNA]</scope>
    <source>
        <strain evidence="8 9">MIWBW</strain>
    </source>
</reference>
<feature type="transmembrane region" description="Helical" evidence="7">
    <location>
        <begin position="263"/>
        <end position="285"/>
    </location>
</feature>
<sequence>MAHPLSPPPPSAPPPASLHSVSSPEGSAPRFGWLPTPGSWKFHLLLSAVAIFVLGPLGGIAASYMNFSLGFFVGGQVLAGILGSAVTYGYGPEGKHGANYMQTMAASVASMCAMSVLIQAMVWLGMPQPPAWHLMLFVGCVGMFGVGVGMLYTPLLVDRLQLDYPSGYAVANILRALTDKRLLKASIAKLGGGMGLGAVVAGLTERVVALGSFGVSASTVGAGMVVGSRITVPAIMGGLIGYAFTPYLRSIGWLGENEPFRKIGFLIGLAMICGAAVVDLSLLAVQAVDRVRNRAQAPADEVPAWKQVSLPKLFGWVGFWAVAVVVVATQLLEQPLGFILFGIGLSLLFVLINGIAYGITDQNPISSAFVISVLLMSLLGLKNPLVGVMAASILLISTSVGCDMQQDRSTGWRLGTDRTIQFRYQVIGIVMGAVLCVGLARVFMSAYPVLAINQLDNPEMQVGQWSSAMTYKFVGAIRSLGSMSDHTVKALLLGLSIGFTIEVARKLLKRNARYQAFLKGSRAGYVVGWTMDSVLLSSPYASSFGGFVSLQSALWFGAGGVVSSLWNTLTKKPAPHTAGSPGEGEALPEDMSTTSLVGGGLIAGESLYFLIVGLAGLLALLW</sequence>
<keyword evidence="5 7" id="KW-0472">Membrane</keyword>
<dbReference type="EMBL" id="JAPNKA010000001">
    <property type="protein sequence ID" value="MCY1082542.1"/>
    <property type="molecule type" value="Genomic_DNA"/>
</dbReference>
<keyword evidence="2" id="KW-0813">Transport</keyword>
<comment type="subcellular location">
    <subcellularLocation>
        <location evidence="1">Membrane</location>
        <topology evidence="1">Multi-pass membrane protein</topology>
    </subcellularLocation>
</comment>
<feature type="region of interest" description="Disordered" evidence="6">
    <location>
        <begin position="1"/>
        <end position="23"/>
    </location>
</feature>
<evidence type="ECO:0000313" key="9">
    <source>
        <dbReference type="Proteomes" id="UP001207654"/>
    </source>
</evidence>